<protein>
    <recommendedName>
        <fullName evidence="4">Translocon-associated protein subunit beta</fullName>
    </recommendedName>
</protein>
<comment type="caution">
    <text evidence="2">The sequence shown here is derived from an EMBL/GenBank/DDBJ whole genome shotgun (WGS) entry which is preliminary data.</text>
</comment>
<dbReference type="Pfam" id="PF05753">
    <property type="entry name" value="TRAP_beta"/>
    <property type="match status" value="1"/>
</dbReference>
<dbReference type="Proteomes" id="UP000024635">
    <property type="component" value="Unassembled WGS sequence"/>
</dbReference>
<proteinExistence type="predicted"/>
<reference evidence="3" key="1">
    <citation type="journal article" date="2015" name="Nat. Genet.">
        <title>The genome and transcriptome of the zoonotic hookworm Ancylostoma ceylanicum identify infection-specific gene families.</title>
        <authorList>
            <person name="Schwarz E.M."/>
            <person name="Hu Y."/>
            <person name="Antoshechkin I."/>
            <person name="Miller M.M."/>
            <person name="Sternberg P.W."/>
            <person name="Aroian R.V."/>
        </authorList>
    </citation>
    <scope>NUCLEOTIDE SEQUENCE</scope>
    <source>
        <strain evidence="3">HY135</strain>
    </source>
</reference>
<keyword evidence="1" id="KW-0472">Membrane</keyword>
<dbReference type="PANTHER" id="PTHR12861:SF3">
    <property type="entry name" value="TRANSLOCON-ASSOCIATED PROTEIN SUBUNIT BETA"/>
    <property type="match status" value="1"/>
</dbReference>
<dbReference type="AlphaFoldDB" id="A0A016V026"/>
<dbReference type="OrthoDB" id="5860827at2759"/>
<organism evidence="2 3">
    <name type="scientific">Ancylostoma ceylanicum</name>
    <dbReference type="NCBI Taxonomy" id="53326"/>
    <lineage>
        <taxon>Eukaryota</taxon>
        <taxon>Metazoa</taxon>
        <taxon>Ecdysozoa</taxon>
        <taxon>Nematoda</taxon>
        <taxon>Chromadorea</taxon>
        <taxon>Rhabditida</taxon>
        <taxon>Rhabditina</taxon>
        <taxon>Rhabditomorpha</taxon>
        <taxon>Strongyloidea</taxon>
        <taxon>Ancylostomatidae</taxon>
        <taxon>Ancylostomatinae</taxon>
        <taxon>Ancylostoma</taxon>
    </lineage>
</organism>
<accession>A0A016V026</accession>
<evidence type="ECO:0000313" key="2">
    <source>
        <dbReference type="EMBL" id="EYC20053.1"/>
    </source>
</evidence>
<sequence length="281" mass="31843">MLPTQVLLQALWDPQLSNRAFHLKAALTEILTSNVSLTDCRRITTEHKEISPICGDTAVKATVTAPRYFHRNRAAISQHLLVKHILRPPHDVKMMFALVLALAITVVAEDASTQTRDAFIVASKFPQSIYAVENMDLVLEYGLYNTGDKAALKVTLDDRHSFPTQSFEIIKGLLNVRFERINPGANATHSVVIRPRQFGVFNYTSAQVTYSSEDSSDIRVGYTNAPGEGYIYRLKEYERKFAPKYIYWIVFFILIAPTTLGSYLAYSKSKNKYEELAKKRN</sequence>
<keyword evidence="3" id="KW-1185">Reference proteome</keyword>
<dbReference type="GO" id="GO:0005783">
    <property type="term" value="C:endoplasmic reticulum"/>
    <property type="evidence" value="ECO:0007669"/>
    <property type="project" value="TreeGrafter"/>
</dbReference>
<feature type="transmembrane region" description="Helical" evidence="1">
    <location>
        <begin position="245"/>
        <end position="266"/>
    </location>
</feature>
<evidence type="ECO:0008006" key="4">
    <source>
        <dbReference type="Google" id="ProtNLM"/>
    </source>
</evidence>
<evidence type="ECO:0000313" key="3">
    <source>
        <dbReference type="Proteomes" id="UP000024635"/>
    </source>
</evidence>
<dbReference type="STRING" id="53326.A0A016V026"/>
<gene>
    <name evidence="2" type="primary">Acey_s0023.g843</name>
    <name evidence="2" type="synonym">Acey-trap-2</name>
    <name evidence="2" type="ORF">Y032_0023g843</name>
</gene>
<keyword evidence="1" id="KW-1133">Transmembrane helix</keyword>
<name>A0A016V026_9BILA</name>
<evidence type="ECO:0000256" key="1">
    <source>
        <dbReference type="SAM" id="Phobius"/>
    </source>
</evidence>
<dbReference type="EMBL" id="JARK01001359">
    <property type="protein sequence ID" value="EYC20053.1"/>
    <property type="molecule type" value="Genomic_DNA"/>
</dbReference>
<keyword evidence="1" id="KW-0812">Transmembrane</keyword>
<dbReference type="PANTHER" id="PTHR12861">
    <property type="entry name" value="TRANSLOCON-ASSOCIATED PROTEIN, BETA SUBUNIT PRECURSOR TRAP-BETA SIGNAL SEQUENCE RECEPTOR BETA SUBUNIT"/>
    <property type="match status" value="1"/>
</dbReference>